<evidence type="ECO:0000313" key="3">
    <source>
        <dbReference type="Proteomes" id="UP000594263"/>
    </source>
</evidence>
<proteinExistence type="predicted"/>
<name>A0A7N0TR65_KALFE</name>
<keyword evidence="1" id="KW-0472">Membrane</keyword>
<dbReference type="Proteomes" id="UP000594263">
    <property type="component" value="Unplaced"/>
</dbReference>
<accession>A0A7N0TR65</accession>
<keyword evidence="1" id="KW-0812">Transmembrane</keyword>
<evidence type="ECO:0000256" key="1">
    <source>
        <dbReference type="SAM" id="Phobius"/>
    </source>
</evidence>
<reference evidence="2" key="1">
    <citation type="submission" date="2021-01" db="UniProtKB">
        <authorList>
            <consortium name="EnsemblPlants"/>
        </authorList>
    </citation>
    <scope>IDENTIFICATION</scope>
</reference>
<dbReference type="EnsemblPlants" id="Kaladp0043s0080.1.v1.1">
    <property type="protein sequence ID" value="Kaladp0043s0080.1.v1.1"/>
    <property type="gene ID" value="Kaladp0043s0080.v1.1"/>
</dbReference>
<keyword evidence="1" id="KW-1133">Transmembrane helix</keyword>
<sequence length="73" mass="8098">MPWGFQCCSACSLSSFPVLSFLEALGLSVLFVFSMLSSSFRNRSSLMKPANSAIALLFNHFVENLFGRNQETL</sequence>
<evidence type="ECO:0000313" key="2">
    <source>
        <dbReference type="EnsemblPlants" id="Kaladp0043s0080.1.v1.1"/>
    </source>
</evidence>
<feature type="transmembrane region" description="Helical" evidence="1">
    <location>
        <begin position="20"/>
        <end position="40"/>
    </location>
</feature>
<dbReference type="AlphaFoldDB" id="A0A7N0TR65"/>
<protein>
    <submittedName>
        <fullName evidence="2">Uncharacterized protein</fullName>
    </submittedName>
</protein>
<organism evidence="2 3">
    <name type="scientific">Kalanchoe fedtschenkoi</name>
    <name type="common">Lavender scallops</name>
    <name type="synonym">South American air plant</name>
    <dbReference type="NCBI Taxonomy" id="63787"/>
    <lineage>
        <taxon>Eukaryota</taxon>
        <taxon>Viridiplantae</taxon>
        <taxon>Streptophyta</taxon>
        <taxon>Embryophyta</taxon>
        <taxon>Tracheophyta</taxon>
        <taxon>Spermatophyta</taxon>
        <taxon>Magnoliopsida</taxon>
        <taxon>eudicotyledons</taxon>
        <taxon>Gunneridae</taxon>
        <taxon>Pentapetalae</taxon>
        <taxon>Saxifragales</taxon>
        <taxon>Crassulaceae</taxon>
        <taxon>Kalanchoe</taxon>
    </lineage>
</organism>
<keyword evidence="3" id="KW-1185">Reference proteome</keyword>
<dbReference type="Gramene" id="Kaladp0043s0080.1.v1.1">
    <property type="protein sequence ID" value="Kaladp0043s0080.1.v1.1"/>
    <property type="gene ID" value="Kaladp0043s0080.v1.1"/>
</dbReference>